<dbReference type="Proteomes" id="UP000001307">
    <property type="component" value="Unassembled WGS sequence"/>
</dbReference>
<dbReference type="AlphaFoldDB" id="E4Y2T0"/>
<evidence type="ECO:0000313" key="3">
    <source>
        <dbReference type="Proteomes" id="UP000001307"/>
    </source>
</evidence>
<evidence type="ECO:0000259" key="1">
    <source>
        <dbReference type="Pfam" id="PF00085"/>
    </source>
</evidence>
<dbReference type="InParanoid" id="E4Y2T0"/>
<name>E4Y2T0_OIKDI</name>
<protein>
    <recommendedName>
        <fullName evidence="1">Thioredoxin domain-containing protein</fullName>
    </recommendedName>
</protein>
<dbReference type="InterPro" id="IPR013766">
    <property type="entry name" value="Thioredoxin_domain"/>
</dbReference>
<gene>
    <name evidence="2" type="ORF">GSOID_T00016487001</name>
</gene>
<evidence type="ECO:0000313" key="2">
    <source>
        <dbReference type="EMBL" id="CBY16164.1"/>
    </source>
</evidence>
<dbReference type="EMBL" id="FN653928">
    <property type="protein sequence ID" value="CBY16164.1"/>
    <property type="molecule type" value="Genomic_DNA"/>
</dbReference>
<keyword evidence="3" id="KW-1185">Reference proteome</keyword>
<feature type="non-terminal residue" evidence="2">
    <location>
        <position position="82"/>
    </location>
</feature>
<organism evidence="2">
    <name type="scientific">Oikopleura dioica</name>
    <name type="common">Tunicate</name>
    <dbReference type="NCBI Taxonomy" id="34765"/>
    <lineage>
        <taxon>Eukaryota</taxon>
        <taxon>Metazoa</taxon>
        <taxon>Chordata</taxon>
        <taxon>Tunicata</taxon>
        <taxon>Appendicularia</taxon>
        <taxon>Copelata</taxon>
        <taxon>Oikopleuridae</taxon>
        <taxon>Oikopleura</taxon>
    </lineage>
</organism>
<proteinExistence type="predicted"/>
<accession>E4Y2T0</accession>
<dbReference type="InterPro" id="IPR036249">
    <property type="entry name" value="Thioredoxin-like_sf"/>
</dbReference>
<dbReference type="SUPFAM" id="SSF52833">
    <property type="entry name" value="Thioredoxin-like"/>
    <property type="match status" value="1"/>
</dbReference>
<dbReference type="Gene3D" id="3.40.30.10">
    <property type="entry name" value="Glutaredoxin"/>
    <property type="match status" value="1"/>
</dbReference>
<sequence>MNMNYLSSAQTNSKKPEWSSFESAKDIIFVDDSSFDDFVKSKNQVLLILYKSHCGACKAAKPNFEEVAAKLAAENHETKLAA</sequence>
<dbReference type="Pfam" id="PF00085">
    <property type="entry name" value="Thioredoxin"/>
    <property type="match status" value="1"/>
</dbReference>
<reference evidence="2" key="1">
    <citation type="journal article" date="2010" name="Science">
        <title>Plasticity of animal genome architecture unmasked by rapid evolution of a pelagic tunicate.</title>
        <authorList>
            <person name="Denoeud F."/>
            <person name="Henriet S."/>
            <person name="Mungpakdee S."/>
            <person name="Aury J.M."/>
            <person name="Da Silva C."/>
            <person name="Brinkmann H."/>
            <person name="Mikhaleva J."/>
            <person name="Olsen L.C."/>
            <person name="Jubin C."/>
            <person name="Canestro C."/>
            <person name="Bouquet J.M."/>
            <person name="Danks G."/>
            <person name="Poulain J."/>
            <person name="Campsteijn C."/>
            <person name="Adamski M."/>
            <person name="Cross I."/>
            <person name="Yadetie F."/>
            <person name="Muffato M."/>
            <person name="Louis A."/>
            <person name="Butcher S."/>
            <person name="Tsagkogeorga G."/>
            <person name="Konrad A."/>
            <person name="Singh S."/>
            <person name="Jensen M.F."/>
            <person name="Cong E.H."/>
            <person name="Eikeseth-Otteraa H."/>
            <person name="Noel B."/>
            <person name="Anthouard V."/>
            <person name="Porcel B.M."/>
            <person name="Kachouri-Lafond R."/>
            <person name="Nishino A."/>
            <person name="Ugolini M."/>
            <person name="Chourrout P."/>
            <person name="Nishida H."/>
            <person name="Aasland R."/>
            <person name="Huzurbazar S."/>
            <person name="Westhof E."/>
            <person name="Delsuc F."/>
            <person name="Lehrach H."/>
            <person name="Reinhardt R."/>
            <person name="Weissenbach J."/>
            <person name="Roy S.W."/>
            <person name="Artiguenave F."/>
            <person name="Postlethwait J.H."/>
            <person name="Manak J.R."/>
            <person name="Thompson E.M."/>
            <person name="Jaillon O."/>
            <person name="Du Pasquier L."/>
            <person name="Boudinot P."/>
            <person name="Liberles D.A."/>
            <person name="Volff J.N."/>
            <person name="Philippe H."/>
            <person name="Lenhard B."/>
            <person name="Roest Crollius H."/>
            <person name="Wincker P."/>
            <person name="Chourrout D."/>
        </authorList>
    </citation>
    <scope>NUCLEOTIDE SEQUENCE [LARGE SCALE GENOMIC DNA]</scope>
</reference>
<feature type="domain" description="Thioredoxin" evidence="1">
    <location>
        <begin position="28"/>
        <end position="73"/>
    </location>
</feature>